<dbReference type="AlphaFoldDB" id="A0A4C1V821"/>
<evidence type="ECO:0000313" key="2">
    <source>
        <dbReference type="Proteomes" id="UP000299102"/>
    </source>
</evidence>
<proteinExistence type="predicted"/>
<sequence length="120" mass="13682">MNIGAKTVSRNRDSPSDALAAPELLSDFRFYRDRDCFIRDKKLPSRTERATDVRQSYPLLMCDPHLVTFYFKSRYWDQYPPPNPSAGLMQVGSAITTVVAKTTRGNDDLTCPRRHEAIAL</sequence>
<gene>
    <name evidence="1" type="ORF">EVAR_29862_1</name>
</gene>
<reference evidence="1 2" key="1">
    <citation type="journal article" date="2019" name="Commun. Biol.">
        <title>The bagworm genome reveals a unique fibroin gene that provides high tensile strength.</title>
        <authorList>
            <person name="Kono N."/>
            <person name="Nakamura H."/>
            <person name="Ohtoshi R."/>
            <person name="Tomita M."/>
            <person name="Numata K."/>
            <person name="Arakawa K."/>
        </authorList>
    </citation>
    <scope>NUCLEOTIDE SEQUENCE [LARGE SCALE GENOMIC DNA]</scope>
</reference>
<dbReference type="Proteomes" id="UP000299102">
    <property type="component" value="Unassembled WGS sequence"/>
</dbReference>
<comment type="caution">
    <text evidence="1">The sequence shown here is derived from an EMBL/GenBank/DDBJ whole genome shotgun (WGS) entry which is preliminary data.</text>
</comment>
<keyword evidence="2" id="KW-1185">Reference proteome</keyword>
<dbReference type="EMBL" id="BGZK01000289">
    <property type="protein sequence ID" value="GBP34467.1"/>
    <property type="molecule type" value="Genomic_DNA"/>
</dbReference>
<evidence type="ECO:0000313" key="1">
    <source>
        <dbReference type="EMBL" id="GBP34467.1"/>
    </source>
</evidence>
<name>A0A4C1V821_EUMVA</name>
<accession>A0A4C1V821</accession>
<organism evidence="1 2">
    <name type="scientific">Eumeta variegata</name>
    <name type="common">Bagworm moth</name>
    <name type="synonym">Eumeta japonica</name>
    <dbReference type="NCBI Taxonomy" id="151549"/>
    <lineage>
        <taxon>Eukaryota</taxon>
        <taxon>Metazoa</taxon>
        <taxon>Ecdysozoa</taxon>
        <taxon>Arthropoda</taxon>
        <taxon>Hexapoda</taxon>
        <taxon>Insecta</taxon>
        <taxon>Pterygota</taxon>
        <taxon>Neoptera</taxon>
        <taxon>Endopterygota</taxon>
        <taxon>Lepidoptera</taxon>
        <taxon>Glossata</taxon>
        <taxon>Ditrysia</taxon>
        <taxon>Tineoidea</taxon>
        <taxon>Psychidae</taxon>
        <taxon>Oiketicinae</taxon>
        <taxon>Eumeta</taxon>
    </lineage>
</organism>
<protein>
    <submittedName>
        <fullName evidence="1">Uncharacterized protein</fullName>
    </submittedName>
</protein>